<dbReference type="PANTHER" id="PTHR24350">
    <property type="entry name" value="SERINE/THREONINE-PROTEIN KINASE IAL-RELATED"/>
    <property type="match status" value="1"/>
</dbReference>
<organism evidence="17 18">
    <name type="scientific">Nosema bombycis (strain CQ1 / CVCC 102059)</name>
    <name type="common">Microsporidian parasite</name>
    <name type="synonym">Pebrine of silkworm</name>
    <dbReference type="NCBI Taxonomy" id="578461"/>
    <lineage>
        <taxon>Eukaryota</taxon>
        <taxon>Fungi</taxon>
        <taxon>Fungi incertae sedis</taxon>
        <taxon>Microsporidia</taxon>
        <taxon>Nosematidae</taxon>
        <taxon>Nosema</taxon>
    </lineage>
</organism>
<name>R0KVB5_NOSB1</name>
<evidence type="ECO:0000256" key="1">
    <source>
        <dbReference type="ARBA" id="ARBA00012513"/>
    </source>
</evidence>
<accession>R0KVB5</accession>
<dbReference type="CDD" id="cd14007">
    <property type="entry name" value="STKc_Aurora"/>
    <property type="match status" value="1"/>
</dbReference>
<dbReference type="SUPFAM" id="SSF56112">
    <property type="entry name" value="Protein kinase-like (PK-like)"/>
    <property type="match status" value="1"/>
</dbReference>
<feature type="active site" description="Proton acceptor" evidence="10">
    <location>
        <position position="134"/>
    </location>
</feature>
<dbReference type="VEuPathDB" id="MicrosporidiaDB:NBO_34g0012"/>
<feature type="binding site" evidence="11">
    <location>
        <position position="152"/>
    </location>
    <ligand>
        <name>ATP</name>
        <dbReference type="ChEBI" id="CHEBI:30616"/>
    </ligand>
</feature>
<evidence type="ECO:0000256" key="3">
    <source>
        <dbReference type="ARBA" id="ARBA00022527"/>
    </source>
</evidence>
<dbReference type="PROSITE" id="PS00108">
    <property type="entry name" value="PROTEIN_KINASE_ST"/>
    <property type="match status" value="1"/>
</dbReference>
<evidence type="ECO:0000256" key="2">
    <source>
        <dbReference type="ARBA" id="ARBA00021157"/>
    </source>
</evidence>
<sequence>MDKFTTIDDFELIKQLGRGKFGQVWLAVEKNKGYVVALKIIKRNTIESKETAKQLRREIEIHSRLKHKNILRMYGYFYDSERLYIILEYANKGELFTILNENGQGFSEELTSCYIRQMIEALMYLQENEILHRDIKPENLLIGSDGLLKIADFGWAVKNVDKKRHTLCGTLEYLPPEMVRSKGHDHTCDLWSLGVLTYEFLQGKPPFEIHPRSLSAARRFIGVKHLVKPEKMSVIAFDFINSLLTESKSERMSLENSMSHPFILKYRKL</sequence>
<feature type="domain" description="Protein kinase" evidence="16">
    <location>
        <begin position="10"/>
        <end position="263"/>
    </location>
</feature>
<dbReference type="GO" id="GO:0005524">
    <property type="term" value="F:ATP binding"/>
    <property type="evidence" value="ECO:0007669"/>
    <property type="project" value="UniProtKB-UniRule"/>
</dbReference>
<dbReference type="InterPro" id="IPR008271">
    <property type="entry name" value="Ser/Thr_kinase_AS"/>
</dbReference>
<dbReference type="STRING" id="578461.R0KVB5"/>
<dbReference type="EC" id="2.7.11.1" evidence="1 15"/>
<evidence type="ECO:0000256" key="9">
    <source>
        <dbReference type="ARBA" id="ARBA00048679"/>
    </source>
</evidence>
<dbReference type="AlphaFoldDB" id="R0KVB5"/>
<dbReference type="PROSITE" id="PS00107">
    <property type="entry name" value="PROTEIN_KINASE_ATP"/>
    <property type="match status" value="1"/>
</dbReference>
<keyword evidence="7 11" id="KW-0067">ATP-binding</keyword>
<evidence type="ECO:0000256" key="15">
    <source>
        <dbReference type="RuleBase" id="RU367134"/>
    </source>
</evidence>
<gene>
    <name evidence="17" type="primary">ARK1</name>
    <name evidence="17" type="ORF">NBO_34g0012</name>
</gene>
<dbReference type="InterPro" id="IPR017441">
    <property type="entry name" value="Protein_kinase_ATP_BS"/>
</dbReference>
<dbReference type="GO" id="GO:0045143">
    <property type="term" value="P:homologous chromosome segregation"/>
    <property type="evidence" value="ECO:0007669"/>
    <property type="project" value="UniProtKB-ARBA"/>
</dbReference>
<protein>
    <recommendedName>
        <fullName evidence="2 15">Aurora kinase</fullName>
        <ecNumber evidence="1 15">2.7.11.1</ecNumber>
    </recommendedName>
</protein>
<dbReference type="OrthoDB" id="377346at2759"/>
<dbReference type="InterPro" id="IPR011009">
    <property type="entry name" value="Kinase-like_dom_sf"/>
</dbReference>
<evidence type="ECO:0000256" key="8">
    <source>
        <dbReference type="ARBA" id="ARBA00047899"/>
    </source>
</evidence>
<dbReference type="OMA" id="ESRFPEW"/>
<feature type="cross-link" description="Glycyl lysine isopeptide (Lys-Gly) (interchain with G-Cter in SUMO2)" evidence="12">
    <location>
        <position position="136"/>
    </location>
</feature>
<keyword evidence="18" id="KW-1185">Reference proteome</keyword>
<evidence type="ECO:0000256" key="5">
    <source>
        <dbReference type="ARBA" id="ARBA00022741"/>
    </source>
</evidence>
<feature type="binding site" evidence="11">
    <location>
        <begin position="138"/>
        <end position="139"/>
    </location>
    <ligand>
        <name>ATP</name>
        <dbReference type="ChEBI" id="CHEBI:30616"/>
    </ligand>
</feature>
<dbReference type="InterPro" id="IPR030616">
    <property type="entry name" value="Aur-like"/>
</dbReference>
<dbReference type="Gene3D" id="1.10.510.10">
    <property type="entry name" value="Transferase(Phosphotransferase) domain 1"/>
    <property type="match status" value="1"/>
</dbReference>
<evidence type="ECO:0000313" key="17">
    <source>
        <dbReference type="EMBL" id="EOB14162.1"/>
    </source>
</evidence>
<dbReference type="PROSITE" id="PS50011">
    <property type="entry name" value="PROTEIN_KINASE_DOM"/>
    <property type="match status" value="1"/>
</dbReference>
<keyword evidence="6 15" id="KW-0418">Kinase</keyword>
<evidence type="ECO:0000256" key="12">
    <source>
        <dbReference type="PIRSR" id="PIRSR630616-3"/>
    </source>
</evidence>
<comment type="catalytic activity">
    <reaction evidence="9 15">
        <text>L-seryl-[protein] + ATP = O-phospho-L-seryl-[protein] + ADP + H(+)</text>
        <dbReference type="Rhea" id="RHEA:17989"/>
        <dbReference type="Rhea" id="RHEA-COMP:9863"/>
        <dbReference type="Rhea" id="RHEA-COMP:11604"/>
        <dbReference type="ChEBI" id="CHEBI:15378"/>
        <dbReference type="ChEBI" id="CHEBI:29999"/>
        <dbReference type="ChEBI" id="CHEBI:30616"/>
        <dbReference type="ChEBI" id="CHEBI:83421"/>
        <dbReference type="ChEBI" id="CHEBI:456216"/>
        <dbReference type="EC" id="2.7.11.1"/>
    </reaction>
</comment>
<dbReference type="Pfam" id="PF00069">
    <property type="entry name" value="Pkinase"/>
    <property type="match status" value="1"/>
</dbReference>
<dbReference type="GO" id="GO:0044779">
    <property type="term" value="P:meiotic spindle checkpoint signaling"/>
    <property type="evidence" value="ECO:0007669"/>
    <property type="project" value="UniProtKB-ARBA"/>
</dbReference>
<dbReference type="SMART" id="SM00220">
    <property type="entry name" value="S_TKc"/>
    <property type="match status" value="1"/>
</dbReference>
<evidence type="ECO:0000256" key="10">
    <source>
        <dbReference type="PIRSR" id="PIRSR630616-1"/>
    </source>
</evidence>
<proteinExistence type="inferred from homology"/>
<keyword evidence="4 15" id="KW-0808">Transferase</keyword>
<dbReference type="InterPro" id="IPR000719">
    <property type="entry name" value="Prot_kinase_dom"/>
</dbReference>
<dbReference type="GO" id="GO:1902115">
    <property type="term" value="P:regulation of organelle assembly"/>
    <property type="evidence" value="ECO:0007669"/>
    <property type="project" value="UniProtKB-ARBA"/>
</dbReference>
<dbReference type="GO" id="GO:0032133">
    <property type="term" value="C:chromosome passenger complex"/>
    <property type="evidence" value="ECO:0007669"/>
    <property type="project" value="UniProtKB-ARBA"/>
</dbReference>
<evidence type="ECO:0000256" key="7">
    <source>
        <dbReference type="ARBA" id="ARBA00022840"/>
    </source>
</evidence>
<feature type="binding site" evidence="11">
    <location>
        <begin position="88"/>
        <end position="90"/>
    </location>
    <ligand>
        <name>ATP</name>
        <dbReference type="ChEBI" id="CHEBI:30616"/>
    </ligand>
</feature>
<dbReference type="GO" id="GO:0032465">
    <property type="term" value="P:regulation of cytokinesis"/>
    <property type="evidence" value="ECO:0007669"/>
    <property type="project" value="UniProtKB-ARBA"/>
</dbReference>
<dbReference type="HOGENOM" id="CLU_000288_63_0_1"/>
<dbReference type="GO" id="GO:0008608">
    <property type="term" value="P:attachment of spindle microtubules to kinetochore"/>
    <property type="evidence" value="ECO:0007669"/>
    <property type="project" value="UniProtKB-ARBA"/>
</dbReference>
<dbReference type="Proteomes" id="UP000016927">
    <property type="component" value="Unassembled WGS sequence"/>
</dbReference>
<evidence type="ECO:0000256" key="6">
    <source>
        <dbReference type="ARBA" id="ARBA00022777"/>
    </source>
</evidence>
<evidence type="ECO:0000256" key="14">
    <source>
        <dbReference type="RuleBase" id="RU000304"/>
    </source>
</evidence>
<dbReference type="FunFam" id="3.30.200.20:FF:000042">
    <property type="entry name" value="Aurora kinase A"/>
    <property type="match status" value="1"/>
</dbReference>
<dbReference type="GO" id="GO:0072479">
    <property type="term" value="P:response to mitotic cell cycle spindle assembly checkpoint signaling"/>
    <property type="evidence" value="ECO:0007669"/>
    <property type="project" value="UniProtKB-ARBA"/>
</dbReference>
<evidence type="ECO:0000256" key="13">
    <source>
        <dbReference type="PROSITE-ProRule" id="PRU10141"/>
    </source>
</evidence>
<feature type="binding site" evidence="11 13">
    <location>
        <position position="39"/>
    </location>
    <ligand>
        <name>ATP</name>
        <dbReference type="ChEBI" id="CHEBI:30616"/>
    </ligand>
</feature>
<feature type="binding site" evidence="11">
    <location>
        <position position="20"/>
    </location>
    <ligand>
        <name>ATP</name>
        <dbReference type="ChEBI" id="CHEBI:30616"/>
    </ligand>
</feature>
<keyword evidence="5 11" id="KW-0547">Nucleotide-binding</keyword>
<dbReference type="GO" id="GO:0090266">
    <property type="term" value="P:regulation of mitotic cell cycle spindle assembly checkpoint"/>
    <property type="evidence" value="ECO:0007669"/>
    <property type="project" value="UniProtKB-ARBA"/>
</dbReference>
<keyword evidence="3 14" id="KW-0723">Serine/threonine-protein kinase</keyword>
<dbReference type="GO" id="GO:0004674">
    <property type="term" value="F:protein serine/threonine kinase activity"/>
    <property type="evidence" value="ECO:0007669"/>
    <property type="project" value="UniProtKB-KW"/>
</dbReference>
<dbReference type="FunFam" id="1.10.510.10:FF:000235">
    <property type="entry name" value="Serine/threonine-protein kinase ark1"/>
    <property type="match status" value="1"/>
</dbReference>
<evidence type="ECO:0000256" key="11">
    <source>
        <dbReference type="PIRSR" id="PIRSR630616-2"/>
    </source>
</evidence>
<comment type="similarity">
    <text evidence="15">Belongs to the protein kinase superfamily. Ser/Thr protein kinase family. Aurora subfamily.</text>
</comment>
<reference evidence="17 18" key="1">
    <citation type="journal article" date="2013" name="BMC Genomics">
        <title>Comparative genomics of parasitic silkworm microsporidia reveal an association between genome expansion and host adaptation.</title>
        <authorList>
            <person name="Pan G."/>
            <person name="Xu J."/>
            <person name="Li T."/>
            <person name="Xia Q."/>
            <person name="Liu S.L."/>
            <person name="Zhang G."/>
            <person name="Li S."/>
            <person name="Li C."/>
            <person name="Liu H."/>
            <person name="Yang L."/>
            <person name="Liu T."/>
            <person name="Zhang X."/>
            <person name="Wu Z."/>
            <person name="Fan W."/>
            <person name="Dang X."/>
            <person name="Xiang H."/>
            <person name="Tao M."/>
            <person name="Li Y."/>
            <person name="Hu J."/>
            <person name="Li Z."/>
            <person name="Lin L."/>
            <person name="Luo J."/>
            <person name="Geng L."/>
            <person name="Wang L."/>
            <person name="Long M."/>
            <person name="Wan Y."/>
            <person name="He N."/>
            <person name="Zhang Z."/>
            <person name="Lu C."/>
            <person name="Keeling P.J."/>
            <person name="Wang J."/>
            <person name="Xiang Z."/>
            <person name="Zhou Z."/>
        </authorList>
    </citation>
    <scope>NUCLEOTIDE SEQUENCE [LARGE SCALE GENOMIC DNA]</scope>
    <source>
        <strain evidence="18">CQ1 / CVCC 102059</strain>
    </source>
</reference>
<dbReference type="GO" id="GO:0051233">
    <property type="term" value="C:spindle midzone"/>
    <property type="evidence" value="ECO:0007669"/>
    <property type="project" value="UniProtKB-ARBA"/>
</dbReference>
<dbReference type="EMBL" id="KB908942">
    <property type="protein sequence ID" value="EOB14162.1"/>
    <property type="molecule type" value="Genomic_DNA"/>
</dbReference>
<evidence type="ECO:0000313" key="18">
    <source>
        <dbReference type="Proteomes" id="UP000016927"/>
    </source>
</evidence>
<evidence type="ECO:0000256" key="4">
    <source>
        <dbReference type="ARBA" id="ARBA00022679"/>
    </source>
</evidence>
<evidence type="ECO:0000259" key="16">
    <source>
        <dbReference type="PROSITE" id="PS50011"/>
    </source>
</evidence>
<dbReference type="GO" id="GO:0000776">
    <property type="term" value="C:kinetochore"/>
    <property type="evidence" value="ECO:0007669"/>
    <property type="project" value="UniProtKB-ARBA"/>
</dbReference>
<comment type="catalytic activity">
    <reaction evidence="8 15">
        <text>L-threonyl-[protein] + ATP = O-phospho-L-threonyl-[protein] + ADP + H(+)</text>
        <dbReference type="Rhea" id="RHEA:46608"/>
        <dbReference type="Rhea" id="RHEA-COMP:11060"/>
        <dbReference type="Rhea" id="RHEA-COMP:11605"/>
        <dbReference type="ChEBI" id="CHEBI:15378"/>
        <dbReference type="ChEBI" id="CHEBI:30013"/>
        <dbReference type="ChEBI" id="CHEBI:30616"/>
        <dbReference type="ChEBI" id="CHEBI:61977"/>
        <dbReference type="ChEBI" id="CHEBI:456216"/>
        <dbReference type="EC" id="2.7.11.1"/>
    </reaction>
</comment>